<dbReference type="RefSeq" id="WP_307633102.1">
    <property type="nucleotide sequence ID" value="NZ_JAPHEH010000001.1"/>
</dbReference>
<keyword evidence="1" id="KW-0732">Signal</keyword>
<dbReference type="CDD" id="cd12797">
    <property type="entry name" value="M23_peptidase"/>
    <property type="match status" value="1"/>
</dbReference>
<dbReference type="Gene3D" id="2.70.70.10">
    <property type="entry name" value="Glucose Permease (Domain IIA)"/>
    <property type="match status" value="1"/>
</dbReference>
<dbReference type="AlphaFoldDB" id="A0A9X4MF83"/>
<dbReference type="Pfam" id="PF01551">
    <property type="entry name" value="Peptidase_M23"/>
    <property type="match status" value="1"/>
</dbReference>
<dbReference type="EMBL" id="JAPHEH010000001">
    <property type="protein sequence ID" value="MDG4476131.1"/>
    <property type="molecule type" value="Genomic_DNA"/>
</dbReference>
<protein>
    <submittedName>
        <fullName evidence="4">M23 family metallopeptidase</fullName>
    </submittedName>
</protein>
<name>A0A9X4MF83_9BACT</name>
<dbReference type="PANTHER" id="PTHR21666:SF289">
    <property type="entry name" value="L-ALA--D-GLU ENDOPEPTIDASE"/>
    <property type="match status" value="1"/>
</dbReference>
<feature type="domain" description="M23ase beta-sheet core" evidence="3">
    <location>
        <begin position="345"/>
        <end position="439"/>
    </location>
</feature>
<keyword evidence="2" id="KW-0472">Membrane</keyword>
<comment type="caution">
    <text evidence="4">The sequence shown here is derived from an EMBL/GenBank/DDBJ whole genome shotgun (WGS) entry which is preliminary data.</text>
</comment>
<proteinExistence type="predicted"/>
<gene>
    <name evidence="4" type="ORF">OLX77_08185</name>
</gene>
<dbReference type="InterPro" id="IPR016047">
    <property type="entry name" value="M23ase_b-sheet_dom"/>
</dbReference>
<dbReference type="PANTHER" id="PTHR21666">
    <property type="entry name" value="PEPTIDASE-RELATED"/>
    <property type="match status" value="1"/>
</dbReference>
<reference evidence="4" key="1">
    <citation type="journal article" date="2022" name="bioRxiv">
        <title>Thiovibrio frasassiensisgen. nov., sp. nov., an autotrophic, elemental sulfur disproportionating bacterium isolated from sulfidic karst sediment, and proposal of Thiovibrionaceae fam. nov.</title>
        <authorList>
            <person name="Aronson H."/>
            <person name="Thomas C."/>
            <person name="Bhattacharyya M."/>
            <person name="Eckstein S."/>
            <person name="Jensen S."/>
            <person name="Barco R."/>
            <person name="Macalady J."/>
            <person name="Amend J."/>
        </authorList>
    </citation>
    <scope>NUCLEOTIDE SEQUENCE</scope>
    <source>
        <strain evidence="4">RS19-109</strain>
    </source>
</reference>
<evidence type="ECO:0000256" key="1">
    <source>
        <dbReference type="ARBA" id="ARBA00022729"/>
    </source>
</evidence>
<sequence>MKLDPFDKVVKKRNGFPLLILGGAGLLGLILAAFFWLMGDIEKPQVTIAADSVQIGLDKQVSFEIKDAKSGLRSIEVALVQENKKVLLFGKTYPRKGYLAGAGPQKIEETIEIKAKELGFKDGAAELVVTAADFSWWNWLRGNSTVNASAITIDTKPPMISVMESPTYIKGGGAGVVVYRVSEPAGRHGVLVNDIFYPGFAMPKRGEGVYGACLGLPYDIAVIEKAFVVAADRAGNEAKAPFTMALHVRKVVSDKITISDGFLSAKLPEFASHYPELAGTPVEQYIKVNNEVRAANYKKIQEVCAKFQPERLWDGRFGRMEGSPRAGYADHRTYLYNGEKIDEQVHLGVDIASLEHANVEAANRGLVVFAEYLGIYGNTVILDHGQGIFSLYSHLSQIEVPLHTMVEKGTVIGLSGTTGMAGGDHLHFGLLVNGIFVDPIEWWDEEWLKIHMLSVL</sequence>
<keyword evidence="2" id="KW-0812">Transmembrane</keyword>
<dbReference type="SUPFAM" id="SSF51261">
    <property type="entry name" value="Duplicated hybrid motif"/>
    <property type="match status" value="1"/>
</dbReference>
<dbReference type="InterPro" id="IPR050570">
    <property type="entry name" value="Cell_wall_metabolism_enzyme"/>
</dbReference>
<organism evidence="4 5">
    <name type="scientific">Thiovibrio frasassiensis</name>
    <dbReference type="NCBI Taxonomy" id="2984131"/>
    <lineage>
        <taxon>Bacteria</taxon>
        <taxon>Pseudomonadati</taxon>
        <taxon>Thermodesulfobacteriota</taxon>
        <taxon>Desulfobulbia</taxon>
        <taxon>Desulfobulbales</taxon>
        <taxon>Thiovibrionaceae</taxon>
        <taxon>Thiovibrio</taxon>
    </lineage>
</organism>
<evidence type="ECO:0000259" key="3">
    <source>
        <dbReference type="Pfam" id="PF01551"/>
    </source>
</evidence>
<keyword evidence="2" id="KW-1133">Transmembrane helix</keyword>
<accession>A0A9X4MF83</accession>
<dbReference type="Proteomes" id="UP001154240">
    <property type="component" value="Unassembled WGS sequence"/>
</dbReference>
<feature type="transmembrane region" description="Helical" evidence="2">
    <location>
        <begin position="16"/>
        <end position="38"/>
    </location>
</feature>
<keyword evidence="5" id="KW-1185">Reference proteome</keyword>
<evidence type="ECO:0000313" key="5">
    <source>
        <dbReference type="Proteomes" id="UP001154240"/>
    </source>
</evidence>
<dbReference type="GO" id="GO:0004222">
    <property type="term" value="F:metalloendopeptidase activity"/>
    <property type="evidence" value="ECO:0007669"/>
    <property type="project" value="TreeGrafter"/>
</dbReference>
<dbReference type="InterPro" id="IPR011055">
    <property type="entry name" value="Dup_hybrid_motif"/>
</dbReference>
<reference evidence="4" key="2">
    <citation type="submission" date="2022-10" db="EMBL/GenBank/DDBJ databases">
        <authorList>
            <person name="Aronson H.S."/>
        </authorList>
    </citation>
    <scope>NUCLEOTIDE SEQUENCE</scope>
    <source>
        <strain evidence="4">RS19-109</strain>
    </source>
</reference>
<evidence type="ECO:0000256" key="2">
    <source>
        <dbReference type="SAM" id="Phobius"/>
    </source>
</evidence>
<evidence type="ECO:0000313" key="4">
    <source>
        <dbReference type="EMBL" id="MDG4476131.1"/>
    </source>
</evidence>